<comment type="caution">
    <text evidence="5">The sequence shown here is derived from an EMBL/GenBank/DDBJ whole genome shotgun (WGS) entry which is preliminary data.</text>
</comment>
<dbReference type="EMBL" id="JAZBJZ010000073">
    <property type="protein sequence ID" value="MEE3718331.1"/>
    <property type="molecule type" value="Genomic_DNA"/>
</dbReference>
<organism evidence="5 6">
    <name type="scientific">Tumidithrix elongata BACA0141</name>
    <dbReference type="NCBI Taxonomy" id="2716417"/>
    <lineage>
        <taxon>Bacteria</taxon>
        <taxon>Bacillati</taxon>
        <taxon>Cyanobacteriota</taxon>
        <taxon>Cyanophyceae</taxon>
        <taxon>Pseudanabaenales</taxon>
        <taxon>Pseudanabaenaceae</taxon>
        <taxon>Tumidithrix</taxon>
        <taxon>Tumidithrix elongata</taxon>
    </lineage>
</organism>
<evidence type="ECO:0000256" key="1">
    <source>
        <dbReference type="ARBA" id="ARBA00005857"/>
    </source>
</evidence>
<dbReference type="PANTHER" id="PTHR16263:SF4">
    <property type="entry name" value="TETRATRICOPEPTIDE REPEAT PROTEIN 38"/>
    <property type="match status" value="1"/>
</dbReference>
<evidence type="ECO:0000256" key="2">
    <source>
        <dbReference type="ARBA" id="ARBA00019992"/>
    </source>
</evidence>
<dbReference type="Gene3D" id="1.25.40.10">
    <property type="entry name" value="Tetratricopeptide repeat domain"/>
    <property type="match status" value="1"/>
</dbReference>
<keyword evidence="6" id="KW-1185">Reference proteome</keyword>
<gene>
    <name evidence="5" type="ORF">V2H45_16445</name>
</gene>
<name>A0AAW9PZM0_9CYAN</name>
<dbReference type="InterPro" id="IPR033891">
    <property type="entry name" value="TTC38"/>
</dbReference>
<dbReference type="SUPFAM" id="SSF48452">
    <property type="entry name" value="TPR-like"/>
    <property type="match status" value="1"/>
</dbReference>
<comment type="similarity">
    <text evidence="1">Belongs to the TTC38 family.</text>
</comment>
<reference evidence="5" key="1">
    <citation type="submission" date="2024-01" db="EMBL/GenBank/DDBJ databases">
        <title>Bank of Algae and Cyanobacteria of the Azores (BACA) strain genomes.</title>
        <authorList>
            <person name="Luz R."/>
            <person name="Cordeiro R."/>
            <person name="Fonseca A."/>
            <person name="Goncalves V."/>
        </authorList>
    </citation>
    <scope>NUCLEOTIDE SEQUENCE</scope>
    <source>
        <strain evidence="5">BACA0141</strain>
    </source>
</reference>
<dbReference type="PANTHER" id="PTHR16263">
    <property type="entry name" value="TETRATRICOPEPTIDE REPEAT PROTEIN 38"/>
    <property type="match status" value="1"/>
</dbReference>
<accession>A0AAW9PZM0</accession>
<dbReference type="AlphaFoldDB" id="A0AAW9PZM0"/>
<evidence type="ECO:0000313" key="5">
    <source>
        <dbReference type="EMBL" id="MEE3718331.1"/>
    </source>
</evidence>
<sequence length="423" mass="47722">MLKDAQGLNVTTDSKQAIAAIDAHAKQCLCYSDRAESSILQAVAADPTCILANAHAAAYYLAQENAVSHQQAIPYLLDAKNHIAQATERERLYVLATEAWAKGKIDRAIAYCEELVVRFPYDILAVQRAQYHYFYMGNKIGLMCIAGNALAADPSNHYLMGMLAFGLEQCDRLSEAERIARFAVDMNRYDPWAHHAVAHVMETQGRYEEGIVWMENLADVWEDCNSMLYTHNWWHVALFYLAKGDSAKVLSLYDDRIWGRAQKSSPKDQVGAISLLLRLELQGIDVGKRWQELSAYLSPRIHEHALPFQDLHYVYALTRANHLDLTKEMILSMEAHALTVEPCLQKAWQEVALPVAKGAIAYALHDWKKSVKELKPVLSRLHEVGGSKAQRGLFEQIYADANKQAMLESGRYFYPRHAQAIAS</sequence>
<dbReference type="CDD" id="cd05804">
    <property type="entry name" value="StaR_like"/>
    <property type="match status" value="1"/>
</dbReference>
<protein>
    <recommendedName>
        <fullName evidence="2">Tetratricopeptide repeat protein 38</fullName>
    </recommendedName>
</protein>
<evidence type="ECO:0000313" key="6">
    <source>
        <dbReference type="Proteomes" id="UP001333818"/>
    </source>
</evidence>
<keyword evidence="4" id="KW-0802">TPR repeat</keyword>
<dbReference type="Proteomes" id="UP001333818">
    <property type="component" value="Unassembled WGS sequence"/>
</dbReference>
<keyword evidence="3" id="KW-0677">Repeat</keyword>
<evidence type="ECO:0000256" key="3">
    <source>
        <dbReference type="ARBA" id="ARBA00022737"/>
    </source>
</evidence>
<dbReference type="InterPro" id="IPR011990">
    <property type="entry name" value="TPR-like_helical_dom_sf"/>
</dbReference>
<dbReference type="RefSeq" id="WP_330484764.1">
    <property type="nucleotide sequence ID" value="NZ_JAZBJZ010000073.1"/>
</dbReference>
<proteinExistence type="inferred from homology"/>
<evidence type="ECO:0000256" key="4">
    <source>
        <dbReference type="ARBA" id="ARBA00022803"/>
    </source>
</evidence>